<proteinExistence type="predicted"/>
<dbReference type="EMBL" id="JAXCGZ010017581">
    <property type="protein sequence ID" value="KAK7067928.1"/>
    <property type="molecule type" value="Genomic_DNA"/>
</dbReference>
<feature type="compositionally biased region" description="Basic residues" evidence="1">
    <location>
        <begin position="93"/>
        <end position="106"/>
    </location>
</feature>
<accession>A0AAN8ZXV7</accession>
<reference evidence="2 3" key="1">
    <citation type="submission" date="2023-11" db="EMBL/GenBank/DDBJ databases">
        <title>Halocaridina rubra genome assembly.</title>
        <authorList>
            <person name="Smith C."/>
        </authorList>
    </citation>
    <scope>NUCLEOTIDE SEQUENCE [LARGE SCALE GENOMIC DNA]</scope>
    <source>
        <strain evidence="2">EP-1</strain>
        <tissue evidence="2">Whole</tissue>
    </source>
</reference>
<dbReference type="Proteomes" id="UP001381693">
    <property type="component" value="Unassembled WGS sequence"/>
</dbReference>
<evidence type="ECO:0000313" key="2">
    <source>
        <dbReference type="EMBL" id="KAK7067928.1"/>
    </source>
</evidence>
<sequence length="293" mass="31773">MATSGEASCNVASSKESQGTLSSWAGIVGGGKIDSTRDSSKVMEEHGKLTSDGNEVNEVTGGASEVPIANHVDVPDEELDPSELAQFTEIRNRKDRLKKKSGRGNRRGGGGGRGRDRDYYEIDSNRDPKGQTEKQDTVTPRGRGKRMARETTPKLLNGPIDREDEVHEPGSPEGSTCDEEKERVHYVPAPAPKVNVWEKRQGVPVALSHSVDSQLFDPLFTEPLLTNFSAQELCTGGRNGYMEEEAGGTGAGESGESALVEGTESVARCSTFLKKRSRQVWKDALYFSSQISL</sequence>
<name>A0AAN8ZXV7_HALRR</name>
<keyword evidence="3" id="KW-1185">Reference proteome</keyword>
<evidence type="ECO:0000313" key="3">
    <source>
        <dbReference type="Proteomes" id="UP001381693"/>
    </source>
</evidence>
<dbReference type="AlphaFoldDB" id="A0AAN8ZXV7"/>
<organism evidence="2 3">
    <name type="scientific">Halocaridina rubra</name>
    <name type="common">Hawaiian red shrimp</name>
    <dbReference type="NCBI Taxonomy" id="373956"/>
    <lineage>
        <taxon>Eukaryota</taxon>
        <taxon>Metazoa</taxon>
        <taxon>Ecdysozoa</taxon>
        <taxon>Arthropoda</taxon>
        <taxon>Crustacea</taxon>
        <taxon>Multicrustacea</taxon>
        <taxon>Malacostraca</taxon>
        <taxon>Eumalacostraca</taxon>
        <taxon>Eucarida</taxon>
        <taxon>Decapoda</taxon>
        <taxon>Pleocyemata</taxon>
        <taxon>Caridea</taxon>
        <taxon>Atyoidea</taxon>
        <taxon>Atyidae</taxon>
        <taxon>Halocaridina</taxon>
    </lineage>
</organism>
<feature type="compositionally biased region" description="Polar residues" evidence="1">
    <location>
        <begin position="1"/>
        <end position="23"/>
    </location>
</feature>
<gene>
    <name evidence="2" type="ORF">SK128_019985</name>
</gene>
<protein>
    <submittedName>
        <fullName evidence="2">Uncharacterized protein</fullName>
    </submittedName>
</protein>
<feature type="compositionally biased region" description="Basic and acidic residues" evidence="1">
    <location>
        <begin position="113"/>
        <end position="136"/>
    </location>
</feature>
<feature type="region of interest" description="Disordered" evidence="1">
    <location>
        <begin position="1"/>
        <end position="181"/>
    </location>
</feature>
<comment type="caution">
    <text evidence="2">The sequence shown here is derived from an EMBL/GenBank/DDBJ whole genome shotgun (WGS) entry which is preliminary data.</text>
</comment>
<feature type="compositionally biased region" description="Basic and acidic residues" evidence="1">
    <location>
        <begin position="160"/>
        <end position="170"/>
    </location>
</feature>
<feature type="compositionally biased region" description="Basic and acidic residues" evidence="1">
    <location>
        <begin position="34"/>
        <end position="49"/>
    </location>
</feature>
<evidence type="ECO:0000256" key="1">
    <source>
        <dbReference type="SAM" id="MobiDB-lite"/>
    </source>
</evidence>